<dbReference type="GO" id="GO:0030170">
    <property type="term" value="F:pyridoxal phosphate binding"/>
    <property type="evidence" value="ECO:0007669"/>
    <property type="project" value="TreeGrafter"/>
</dbReference>
<dbReference type="AlphaFoldDB" id="A0A1M6IZ71"/>
<feature type="domain" description="Aminotransferase class V" evidence="6">
    <location>
        <begin position="174"/>
        <end position="318"/>
    </location>
</feature>
<dbReference type="GO" id="GO:0005829">
    <property type="term" value="C:cytosol"/>
    <property type="evidence" value="ECO:0007669"/>
    <property type="project" value="TreeGrafter"/>
</dbReference>
<keyword evidence="9" id="KW-1185">Reference proteome</keyword>
<dbReference type="InterPro" id="IPR020581">
    <property type="entry name" value="GDC_P"/>
</dbReference>
<evidence type="ECO:0000256" key="1">
    <source>
        <dbReference type="ARBA" id="ARBA00003788"/>
    </source>
</evidence>
<evidence type="ECO:0000313" key="8">
    <source>
        <dbReference type="EMBL" id="SHJ39759.1"/>
    </source>
</evidence>
<dbReference type="Pfam" id="PF21478">
    <property type="entry name" value="GcvP2_C"/>
    <property type="match status" value="1"/>
</dbReference>
<evidence type="ECO:0000259" key="6">
    <source>
        <dbReference type="Pfam" id="PF00266"/>
    </source>
</evidence>
<dbReference type="GO" id="GO:0016594">
    <property type="term" value="F:glycine binding"/>
    <property type="evidence" value="ECO:0007669"/>
    <property type="project" value="TreeGrafter"/>
</dbReference>
<dbReference type="PANTHER" id="PTHR11773:SF1">
    <property type="entry name" value="GLYCINE DEHYDROGENASE (DECARBOXYLATING), MITOCHONDRIAL"/>
    <property type="match status" value="1"/>
</dbReference>
<dbReference type="RefSeq" id="WP_084533885.1">
    <property type="nucleotide sequence ID" value="NZ_FQZY01000008.1"/>
</dbReference>
<dbReference type="InterPro" id="IPR015424">
    <property type="entry name" value="PyrdxlP-dep_Trfase"/>
</dbReference>
<dbReference type="SUPFAM" id="SSF53383">
    <property type="entry name" value="PLP-dependent transferases"/>
    <property type="match status" value="1"/>
</dbReference>
<comment type="catalytic activity">
    <reaction evidence="5">
        <text>N(6)-[(R)-lipoyl]-L-lysyl-[glycine-cleavage complex H protein] + glycine + H(+) = N(6)-[(R)-S(8)-aminomethyldihydrolipoyl]-L-lysyl-[glycine-cleavage complex H protein] + CO2</text>
        <dbReference type="Rhea" id="RHEA:24304"/>
        <dbReference type="Rhea" id="RHEA-COMP:10494"/>
        <dbReference type="Rhea" id="RHEA-COMP:10495"/>
        <dbReference type="ChEBI" id="CHEBI:15378"/>
        <dbReference type="ChEBI" id="CHEBI:16526"/>
        <dbReference type="ChEBI" id="CHEBI:57305"/>
        <dbReference type="ChEBI" id="CHEBI:83099"/>
        <dbReference type="ChEBI" id="CHEBI:83143"/>
        <dbReference type="EC" id="1.4.4.2"/>
    </reaction>
</comment>
<dbReference type="Gene3D" id="3.90.1150.10">
    <property type="entry name" value="Aspartate Aminotransferase, domain 1"/>
    <property type="match status" value="1"/>
</dbReference>
<evidence type="ECO:0000256" key="4">
    <source>
        <dbReference type="ARBA" id="ARBA00023002"/>
    </source>
</evidence>
<feature type="domain" description="Glycine dehydrogenase C-terminal" evidence="7">
    <location>
        <begin position="373"/>
        <end position="476"/>
    </location>
</feature>
<gene>
    <name evidence="8" type="ORF">SAMN02745243_00482</name>
</gene>
<keyword evidence="4" id="KW-0560">Oxidoreductase</keyword>
<protein>
    <recommendedName>
        <fullName evidence="2">glycine dehydrogenase (aminomethyl-transferring)</fullName>
        <ecNumber evidence="2">1.4.4.2</ecNumber>
    </recommendedName>
</protein>
<dbReference type="Gene3D" id="6.20.440.10">
    <property type="match status" value="1"/>
</dbReference>
<proteinExistence type="predicted"/>
<accession>A0A1M6IZ71</accession>
<dbReference type="Pfam" id="PF00266">
    <property type="entry name" value="Aminotran_5"/>
    <property type="match status" value="1"/>
</dbReference>
<name>A0A1M6IZ71_9FIRM</name>
<dbReference type="Proteomes" id="UP000184301">
    <property type="component" value="Unassembled WGS sequence"/>
</dbReference>
<evidence type="ECO:0000259" key="7">
    <source>
        <dbReference type="Pfam" id="PF21478"/>
    </source>
</evidence>
<evidence type="ECO:0000313" key="9">
    <source>
        <dbReference type="Proteomes" id="UP000184301"/>
    </source>
</evidence>
<dbReference type="STRING" id="1121950.SAMN02745243_00482"/>
<dbReference type="GO" id="GO:0004375">
    <property type="term" value="F:glycine dehydrogenase (decarboxylating) activity"/>
    <property type="evidence" value="ECO:0007669"/>
    <property type="project" value="UniProtKB-EC"/>
</dbReference>
<evidence type="ECO:0000256" key="3">
    <source>
        <dbReference type="ARBA" id="ARBA00022898"/>
    </source>
</evidence>
<dbReference type="GO" id="GO:0019464">
    <property type="term" value="P:glycine decarboxylation via glycine cleavage system"/>
    <property type="evidence" value="ECO:0007669"/>
    <property type="project" value="TreeGrafter"/>
</dbReference>
<dbReference type="InterPro" id="IPR000192">
    <property type="entry name" value="Aminotrans_V_dom"/>
</dbReference>
<evidence type="ECO:0000256" key="5">
    <source>
        <dbReference type="ARBA" id="ARBA00049026"/>
    </source>
</evidence>
<dbReference type="OrthoDB" id="9801272at2"/>
<sequence>MRRDYDTYLRQFHEAKWDEELIFELSVPGERGILVPQPDEEIVNEVGNGIDRIPETMRRKKLPELPELSQPRINRHYLRLTQEIMGMDVAPDICEGTCTMKYSPKVQEHMVAHNPGLVDIHPYQDPDTLQGLLEIYKKTENMVCEISGMDAFNFHAGGGAAACYLGACIVREYFHSKGDDKRDEIITTIFSHPCDAGAPATAGFKVITLMPGEDGLPELGALKEALSERTAAIFVTNPEDTGIFNPHIQEYVEAAHEVGALCYYDQANVNGIMGITRARETGFDLIHYNLHKTFSSPHGGMGPGCGALGVREFLKPYLPVPRVEHDGERYTLDSDCPQSCGKIREFLGNTHVVARAYMWIMQLGAEGIKEAAVCSVLNNQYLMKKLSEIKGIEIMFAEGKRRLEQCRYSWGPLFEDTGFTSLDVSKRLIDFGYEHIWLSHHPFLVPEPMTLEPTESNSKDDLDELVCAIREVARECYEEPELIKGAPFHAPIHDVYCDENNTLDKIAVTYRQLQKRRAAGTIHV</sequence>
<dbReference type="InterPro" id="IPR049316">
    <property type="entry name" value="GDC-P_C"/>
</dbReference>
<dbReference type="EMBL" id="FQZY01000008">
    <property type="protein sequence ID" value="SHJ39759.1"/>
    <property type="molecule type" value="Genomic_DNA"/>
</dbReference>
<keyword evidence="3" id="KW-0663">Pyridoxal phosphate</keyword>
<dbReference type="PANTHER" id="PTHR11773">
    <property type="entry name" value="GLYCINE DEHYDROGENASE, DECARBOXYLATING"/>
    <property type="match status" value="1"/>
</dbReference>
<dbReference type="InterPro" id="IPR015421">
    <property type="entry name" value="PyrdxlP-dep_Trfase_major"/>
</dbReference>
<reference evidence="8 9" key="1">
    <citation type="submission" date="2016-11" db="EMBL/GenBank/DDBJ databases">
        <authorList>
            <person name="Jaros S."/>
            <person name="Januszkiewicz K."/>
            <person name="Wedrychowicz H."/>
        </authorList>
    </citation>
    <scope>NUCLEOTIDE SEQUENCE [LARGE SCALE GENOMIC DNA]</scope>
    <source>
        <strain evidence="8 9">DSM 15480</strain>
    </source>
</reference>
<dbReference type="EC" id="1.4.4.2" evidence="2"/>
<dbReference type="NCBIfam" id="NF003346">
    <property type="entry name" value="PRK04366.1"/>
    <property type="match status" value="1"/>
</dbReference>
<dbReference type="Gene3D" id="3.40.640.10">
    <property type="entry name" value="Type I PLP-dependent aspartate aminotransferase-like (Major domain)"/>
    <property type="match status" value="1"/>
</dbReference>
<dbReference type="GO" id="GO:0005960">
    <property type="term" value="C:glycine cleavage complex"/>
    <property type="evidence" value="ECO:0007669"/>
    <property type="project" value="TreeGrafter"/>
</dbReference>
<evidence type="ECO:0000256" key="2">
    <source>
        <dbReference type="ARBA" id="ARBA00012134"/>
    </source>
</evidence>
<comment type="function">
    <text evidence="1">The glycine cleavage system catalyzes the degradation of glycine. The P protein binds the alpha-amino group of glycine through its pyridoxal phosphate cofactor; CO(2) is released and the remaining methylamine moiety is then transferred to the lipoamide cofactor of the H protein.</text>
</comment>
<dbReference type="InterPro" id="IPR015422">
    <property type="entry name" value="PyrdxlP-dep_Trfase_small"/>
</dbReference>
<organism evidence="8 9">
    <name type="scientific">Hespellia stercorisuis DSM 15480</name>
    <dbReference type="NCBI Taxonomy" id="1121950"/>
    <lineage>
        <taxon>Bacteria</taxon>
        <taxon>Bacillati</taxon>
        <taxon>Bacillota</taxon>
        <taxon>Clostridia</taxon>
        <taxon>Lachnospirales</taxon>
        <taxon>Lachnospiraceae</taxon>
        <taxon>Hespellia</taxon>
    </lineage>
</organism>